<dbReference type="InterPro" id="IPR011761">
    <property type="entry name" value="ATP-grasp"/>
</dbReference>
<evidence type="ECO:0000256" key="4">
    <source>
        <dbReference type="PROSITE-ProRule" id="PRU00409"/>
    </source>
</evidence>
<accession>A0ABQ2MCS5</accession>
<dbReference type="PANTHER" id="PTHR43334:SF1">
    <property type="entry name" value="3-HYDROXYPROPIONATE--COA LIGASE [ADP-FORMING]"/>
    <property type="match status" value="1"/>
</dbReference>
<protein>
    <submittedName>
        <fullName evidence="6">Acetyl-CoA synthetase</fullName>
    </submittedName>
</protein>
<dbReference type="InterPro" id="IPR051538">
    <property type="entry name" value="Acyl-CoA_Synth/Transferase"/>
</dbReference>
<dbReference type="InterPro" id="IPR036291">
    <property type="entry name" value="NAD(P)-bd_dom_sf"/>
</dbReference>
<proteinExistence type="predicted"/>
<dbReference type="InterPro" id="IPR016102">
    <property type="entry name" value="Succinyl-CoA_synth-like"/>
</dbReference>
<sequence length="744" mass="77834">MTHHRPLYGREDLRRLIEPQTIAVVGASSTEGSFGRRTLENLAHFGGTVYGINPKYSDILGYQTFPSLSDLPETPDCVIVGVGQKLAESVIKEAAELGIGGAILYASGYREAGGADGEAAQQRLLDTTQRAGLRLAGPNCVGLVNANSGAGMNFMTDCGEMIQGDAGRISLVSQSGALGYALLQGLHRGLSFSKFLACGNSVDIDVADYVSYLAEDPDTSTIVCLLEGISDGGRFIEAIRKAGRAGKPVIVYKAANGEASSRAALSHTGTLAGSADAYRAAFKRAGAILVEDFEALMEVAAFFDRNSEGPTGEGVGIMATSGGAGVICADKAEENGLLLPPLADATTSVLNDVVPGFGSLANPADLTAEVLKNVETFKTSLTAFCDDPAFGAVVVPLTFVHEATTGVRARYLAEVAAESTTPLAAVWMNEWLEGPGSQDLDGDASVAIFRSPARCMWTIRQWMDWHARTDWSPLAESAADRGRESPAAGLLAALPAGTTALTESAAKKIVASYGIRVPGERAVHGPDDAAAAAEAMGFPLVLKVVSPDILHKSEVGGVRVGLNSAEEVREAISTMAARLVSEAPNARIEGYSLQTMAGEGPEILLGARFDPVFGPLILLGSGGVWVEILRDVKVYLTPMDRATARAAVAEMTLAGVLNGARGEDAYDIDAIADAIVAFSRLARDLDGVATEVELNPVRITRDRGPVAVDALMVLTAEQEHTRQNQTDAASADVEAEGVVQWANA</sequence>
<gene>
    <name evidence="6" type="ORF">GCM10010977_31890</name>
</gene>
<dbReference type="InterPro" id="IPR013815">
    <property type="entry name" value="ATP_grasp_subdomain_1"/>
</dbReference>
<evidence type="ECO:0000313" key="6">
    <source>
        <dbReference type="EMBL" id="GGO49600.1"/>
    </source>
</evidence>
<name>A0ABQ2MCS5_9MICC</name>
<evidence type="ECO:0000259" key="5">
    <source>
        <dbReference type="PROSITE" id="PS50975"/>
    </source>
</evidence>
<comment type="caution">
    <text evidence="6">The sequence shown here is derived from an EMBL/GenBank/DDBJ whole genome shotgun (WGS) entry which is preliminary data.</text>
</comment>
<dbReference type="PANTHER" id="PTHR43334">
    <property type="entry name" value="ACETATE--COA LIGASE [ADP-FORMING]"/>
    <property type="match status" value="1"/>
</dbReference>
<dbReference type="Gene3D" id="3.40.50.261">
    <property type="entry name" value="Succinyl-CoA synthetase domains"/>
    <property type="match status" value="2"/>
</dbReference>
<evidence type="ECO:0000256" key="2">
    <source>
        <dbReference type="ARBA" id="ARBA00022741"/>
    </source>
</evidence>
<keyword evidence="1" id="KW-0436">Ligase</keyword>
<dbReference type="InterPro" id="IPR003781">
    <property type="entry name" value="CoA-bd"/>
</dbReference>
<dbReference type="Gene3D" id="3.30.470.20">
    <property type="entry name" value="ATP-grasp fold, B domain"/>
    <property type="match status" value="1"/>
</dbReference>
<dbReference type="RefSeq" id="WP_188807152.1">
    <property type="nucleotide sequence ID" value="NZ_BAAAOU010000017.1"/>
</dbReference>
<keyword evidence="2 4" id="KW-0547">Nucleotide-binding</keyword>
<dbReference type="Pfam" id="PF13607">
    <property type="entry name" value="Succ_CoA_lig"/>
    <property type="match status" value="1"/>
</dbReference>
<dbReference type="EMBL" id="BMLQ01000012">
    <property type="protein sequence ID" value="GGO49600.1"/>
    <property type="molecule type" value="Genomic_DNA"/>
</dbReference>
<dbReference type="SMART" id="SM00881">
    <property type="entry name" value="CoA_binding"/>
    <property type="match status" value="1"/>
</dbReference>
<dbReference type="Proteomes" id="UP000642509">
    <property type="component" value="Unassembled WGS sequence"/>
</dbReference>
<dbReference type="SUPFAM" id="SSF56059">
    <property type="entry name" value="Glutathione synthetase ATP-binding domain-like"/>
    <property type="match status" value="1"/>
</dbReference>
<dbReference type="PROSITE" id="PS50975">
    <property type="entry name" value="ATP_GRASP"/>
    <property type="match status" value="1"/>
</dbReference>
<dbReference type="Gene3D" id="3.30.1490.20">
    <property type="entry name" value="ATP-grasp fold, A domain"/>
    <property type="match status" value="1"/>
</dbReference>
<dbReference type="InterPro" id="IPR032875">
    <property type="entry name" value="Succ_CoA_lig_flav_dom"/>
</dbReference>
<keyword evidence="7" id="KW-1185">Reference proteome</keyword>
<keyword evidence="3 4" id="KW-0067">ATP-binding</keyword>
<dbReference type="SUPFAM" id="SSF52210">
    <property type="entry name" value="Succinyl-CoA synthetase domains"/>
    <property type="match status" value="2"/>
</dbReference>
<evidence type="ECO:0000256" key="3">
    <source>
        <dbReference type="ARBA" id="ARBA00022840"/>
    </source>
</evidence>
<dbReference type="Gene3D" id="3.40.50.720">
    <property type="entry name" value="NAD(P)-binding Rossmann-like Domain"/>
    <property type="match status" value="1"/>
</dbReference>
<dbReference type="Pfam" id="PF13549">
    <property type="entry name" value="ATP-grasp_5"/>
    <property type="match status" value="1"/>
</dbReference>
<organism evidence="6 7">
    <name type="scientific">Citricoccus zhacaiensis</name>
    <dbReference type="NCBI Taxonomy" id="489142"/>
    <lineage>
        <taxon>Bacteria</taxon>
        <taxon>Bacillati</taxon>
        <taxon>Actinomycetota</taxon>
        <taxon>Actinomycetes</taxon>
        <taxon>Micrococcales</taxon>
        <taxon>Micrococcaceae</taxon>
        <taxon>Citricoccus</taxon>
    </lineage>
</organism>
<feature type="domain" description="ATP-grasp" evidence="5">
    <location>
        <begin position="507"/>
        <end position="543"/>
    </location>
</feature>
<reference evidence="7" key="1">
    <citation type="journal article" date="2019" name="Int. J. Syst. Evol. Microbiol.">
        <title>The Global Catalogue of Microorganisms (GCM) 10K type strain sequencing project: providing services to taxonomists for standard genome sequencing and annotation.</title>
        <authorList>
            <consortium name="The Broad Institute Genomics Platform"/>
            <consortium name="The Broad Institute Genome Sequencing Center for Infectious Disease"/>
            <person name="Wu L."/>
            <person name="Ma J."/>
        </authorList>
    </citation>
    <scope>NUCLEOTIDE SEQUENCE [LARGE SCALE GENOMIC DNA]</scope>
    <source>
        <strain evidence="7">CGMCC 1.7064</strain>
    </source>
</reference>
<evidence type="ECO:0000313" key="7">
    <source>
        <dbReference type="Proteomes" id="UP000642509"/>
    </source>
</evidence>
<dbReference type="SUPFAM" id="SSF51735">
    <property type="entry name" value="NAD(P)-binding Rossmann-fold domains"/>
    <property type="match status" value="1"/>
</dbReference>
<dbReference type="Pfam" id="PF13380">
    <property type="entry name" value="CoA_binding_2"/>
    <property type="match status" value="1"/>
</dbReference>
<evidence type="ECO:0000256" key="1">
    <source>
        <dbReference type="ARBA" id="ARBA00022598"/>
    </source>
</evidence>